<evidence type="ECO:0000313" key="4">
    <source>
        <dbReference type="Proteomes" id="UP001201449"/>
    </source>
</evidence>
<dbReference type="Proteomes" id="UP001201449">
    <property type="component" value="Unassembled WGS sequence"/>
</dbReference>
<dbReference type="SUPFAM" id="SSF49899">
    <property type="entry name" value="Concanavalin A-like lectins/glucanases"/>
    <property type="match status" value="1"/>
</dbReference>
<dbReference type="InterPro" id="IPR013320">
    <property type="entry name" value="ConA-like_dom_sf"/>
</dbReference>
<name>A0ABS9BTH7_9BACT</name>
<proteinExistence type="predicted"/>
<feature type="region of interest" description="Disordered" evidence="1">
    <location>
        <begin position="197"/>
        <end position="221"/>
    </location>
</feature>
<dbReference type="RefSeq" id="WP_234860737.1">
    <property type="nucleotide sequence ID" value="NZ_JAKEVZ010000003.1"/>
</dbReference>
<dbReference type="InterPro" id="IPR013783">
    <property type="entry name" value="Ig-like_fold"/>
</dbReference>
<reference evidence="3 4" key="1">
    <citation type="submission" date="2022-01" db="EMBL/GenBank/DDBJ databases">
        <title>Mariniradius saccharolyticus sp. nov., isolated from sediment of a river.</title>
        <authorList>
            <person name="Liu H."/>
        </authorList>
    </citation>
    <scope>NUCLEOTIDE SEQUENCE [LARGE SCALE GENOMIC DNA]</scope>
    <source>
        <strain evidence="3 4">RY-2</strain>
    </source>
</reference>
<evidence type="ECO:0000256" key="1">
    <source>
        <dbReference type="SAM" id="MobiDB-lite"/>
    </source>
</evidence>
<dbReference type="PROSITE" id="PS50093">
    <property type="entry name" value="PKD"/>
    <property type="match status" value="1"/>
</dbReference>
<gene>
    <name evidence="3" type="ORF">L0U89_06240</name>
</gene>
<dbReference type="EMBL" id="JAKEVZ010000003">
    <property type="protein sequence ID" value="MCF1750664.1"/>
    <property type="molecule type" value="Genomic_DNA"/>
</dbReference>
<dbReference type="SMART" id="SM00089">
    <property type="entry name" value="PKD"/>
    <property type="match status" value="1"/>
</dbReference>
<dbReference type="Pfam" id="PF18911">
    <property type="entry name" value="PKD_4"/>
    <property type="match status" value="1"/>
</dbReference>
<dbReference type="InterPro" id="IPR035986">
    <property type="entry name" value="PKD_dom_sf"/>
</dbReference>
<evidence type="ECO:0000259" key="2">
    <source>
        <dbReference type="PROSITE" id="PS50093"/>
    </source>
</evidence>
<dbReference type="SUPFAM" id="SSF49299">
    <property type="entry name" value="PKD domain"/>
    <property type="match status" value="1"/>
</dbReference>
<dbReference type="Gene3D" id="2.60.120.200">
    <property type="match status" value="1"/>
</dbReference>
<accession>A0ABS9BTH7</accession>
<keyword evidence="4" id="KW-1185">Reference proteome</keyword>
<dbReference type="CDD" id="cd00146">
    <property type="entry name" value="PKD"/>
    <property type="match status" value="1"/>
</dbReference>
<dbReference type="InterPro" id="IPR022409">
    <property type="entry name" value="PKD/Chitinase_dom"/>
</dbReference>
<evidence type="ECO:0000313" key="3">
    <source>
        <dbReference type="EMBL" id="MCF1750664.1"/>
    </source>
</evidence>
<dbReference type="Pfam" id="PF13585">
    <property type="entry name" value="CHU_C"/>
    <property type="match status" value="1"/>
</dbReference>
<comment type="caution">
    <text evidence="3">The sequence shown here is derived from an EMBL/GenBank/DDBJ whole genome shotgun (WGS) entry which is preliminary data.</text>
</comment>
<feature type="domain" description="PKD" evidence="2">
    <location>
        <begin position="631"/>
        <end position="689"/>
    </location>
</feature>
<protein>
    <submittedName>
        <fullName evidence="3">PKD domain-containing protein</fullName>
    </submittedName>
</protein>
<dbReference type="Gene3D" id="2.60.40.10">
    <property type="entry name" value="Immunoglobulins"/>
    <property type="match status" value="1"/>
</dbReference>
<organism evidence="3 4">
    <name type="scientific">Mariniradius sediminis</name>
    <dbReference type="NCBI Taxonomy" id="2909237"/>
    <lineage>
        <taxon>Bacteria</taxon>
        <taxon>Pseudomonadati</taxon>
        <taxon>Bacteroidota</taxon>
        <taxon>Cytophagia</taxon>
        <taxon>Cytophagales</taxon>
        <taxon>Cyclobacteriaceae</taxon>
        <taxon>Mariniradius</taxon>
    </lineage>
</organism>
<sequence>MKANPIISVSPILVFLFFAVSVLVPNLAQAQLGFPFCEKFSNNQTQGATVFGGNARLVDGVLRLTDAVVDQNGFMYVDIPFPSTYGIKATFEYFSYGGNGADGVTAFLFDANTPVFNPGGFGGSLGYAPRNNERGLSRAYLGIGFDEYGNFGNTAEGRNGGFFGIGTSLVPNSIVVRGPGDGFVGYPFVVGRRTMETGNDGMRPDNQFPISSGGPGTFRVTDRNQPGYRKVFLELEPNDDGGGYFLTVRMEVTTIPNQPMMLTIFDRPYFFQAPENLKIGFAASTGGLHNIHEIANITVEVFNEDDLLDPVASDIDDKASCAGQENTYEITEQEVTLPNLNSQIRCLQFYGSMDDILAEEGDICSQARCRPENRVLELPQGTFRAADSGGEFTFFPNPGFVDDTVQVYYTVTDNYGKTSAGNYIKLLIKESPEPVSIHADGLDVDQTEIRRCAGEGITLRAIGEEEYVRFEWYLNSTLVADSDNQELLAVLPGEYKVIAFNSKSCPTESPIFNLINPPFPDLLIIDPAVGCEPNVGIDIKDFILNYDPENYDYQLETPNGDILLNEEMLSVSQSGEYQLRVKHKDLSCWSEPVPLQVVIVSQELVADFDYEVDGTGIKSDEDGGIFIDDPIRFNDLSSGGAVAWAWDFGDGNTSTEESPVHVFGKKGMFEVKLTVTNEWGCTATIAKVVPLTQSFRIMYPTGFTPSLEENRYFRPKTKGIVKMQLQVFNLWGNLIFETDDLQTPGWDGRLNGELLPGGTYVYRSRMESIDGDVIDDTGNFILIR</sequence>
<dbReference type="InterPro" id="IPR000601">
    <property type="entry name" value="PKD_dom"/>
</dbReference>